<feature type="domain" description="Multidrug resistance protein MdtA-like beta-barrel" evidence="5">
    <location>
        <begin position="207"/>
        <end position="296"/>
    </location>
</feature>
<evidence type="ECO:0000259" key="3">
    <source>
        <dbReference type="Pfam" id="PF25876"/>
    </source>
</evidence>
<dbReference type="GO" id="GO:0022857">
    <property type="term" value="F:transmembrane transporter activity"/>
    <property type="evidence" value="ECO:0007669"/>
    <property type="project" value="InterPro"/>
</dbReference>
<name>G2I1C8_KOMMN</name>
<dbReference type="InterPro" id="IPR006143">
    <property type="entry name" value="RND_pump_MFP"/>
</dbReference>
<organism evidence="7 8">
    <name type="scientific">Komagataeibacter medellinensis (strain NBRC 3288 / BCRC 11682 / LMG 1693 / Kondo 51)</name>
    <name type="common">Gluconacetobacter medellinensis</name>
    <dbReference type="NCBI Taxonomy" id="634177"/>
    <lineage>
        <taxon>Bacteria</taxon>
        <taxon>Pseudomonadati</taxon>
        <taxon>Pseudomonadota</taxon>
        <taxon>Alphaproteobacteria</taxon>
        <taxon>Acetobacterales</taxon>
        <taxon>Acetobacteraceae</taxon>
        <taxon>Komagataeibacter</taxon>
    </lineage>
</organism>
<dbReference type="RefSeq" id="WP_014106233.1">
    <property type="nucleotide sequence ID" value="NC_016027.1"/>
</dbReference>
<accession>G2I1C8</accession>
<dbReference type="Gene3D" id="2.40.420.20">
    <property type="match status" value="1"/>
</dbReference>
<comment type="similarity">
    <text evidence="2">Belongs to the membrane fusion protein (MFP) (TC 8.A.1) family.</text>
</comment>
<dbReference type="InterPro" id="IPR058626">
    <property type="entry name" value="MdtA-like_b-barrel"/>
</dbReference>
<dbReference type="AlphaFoldDB" id="G2I1C8"/>
<feature type="domain" description="Multidrug resistance protein MdtA-like barrel-sandwich hybrid" evidence="4">
    <location>
        <begin position="60"/>
        <end position="203"/>
    </location>
</feature>
<protein>
    <submittedName>
        <fullName evidence="7">Multidrug efflux pump acriflavin resistance protein</fullName>
    </submittedName>
</protein>
<evidence type="ECO:0000313" key="7">
    <source>
        <dbReference type="EMBL" id="BAK84736.1"/>
    </source>
</evidence>
<reference evidence="8" key="1">
    <citation type="journal article" date="2011" name="J. Bacteriol.">
        <title>Complete genome sequence of NBRC 3288, a unique cellulose-nonproducing strain of Gluconacetobacter xylinus isolated from vinegar.</title>
        <authorList>
            <person name="Ogino H."/>
            <person name="Azuma Y."/>
            <person name="Hosoyama A."/>
            <person name="Nakazawa H."/>
            <person name="Matsutani M."/>
            <person name="Hasegawa A."/>
            <person name="Otsuyama K."/>
            <person name="Matsushita K."/>
            <person name="Fujita N."/>
            <person name="Shirai M."/>
        </authorList>
    </citation>
    <scope>NUCLEOTIDE SEQUENCE [LARGE SCALE GENOMIC DNA]</scope>
    <source>
        <strain evidence="8">NBRC 3288 / BCRC 11682 / LMG 1693</strain>
    </source>
</reference>
<dbReference type="InterPro" id="IPR058624">
    <property type="entry name" value="MdtA-like_HH"/>
</dbReference>
<dbReference type="NCBIfam" id="TIGR01730">
    <property type="entry name" value="RND_mfp"/>
    <property type="match status" value="1"/>
</dbReference>
<dbReference type="Proteomes" id="UP000009044">
    <property type="component" value="Chromosome"/>
</dbReference>
<dbReference type="PANTHER" id="PTHR30158:SF3">
    <property type="entry name" value="MULTIDRUG EFFLUX PUMP SUBUNIT ACRA-RELATED"/>
    <property type="match status" value="1"/>
</dbReference>
<dbReference type="eggNOG" id="COG0845">
    <property type="taxonomic scope" value="Bacteria"/>
</dbReference>
<dbReference type="Gene3D" id="2.40.30.170">
    <property type="match status" value="1"/>
</dbReference>
<dbReference type="InterPro" id="IPR058625">
    <property type="entry name" value="MdtA-like_BSH"/>
</dbReference>
<dbReference type="PATRIC" id="fig|634177.7.peg.2601"/>
<dbReference type="HOGENOM" id="CLU_018816_2_1_5"/>
<evidence type="ECO:0000259" key="5">
    <source>
        <dbReference type="Pfam" id="PF25944"/>
    </source>
</evidence>
<dbReference type="GO" id="GO:0030313">
    <property type="term" value="C:cell envelope"/>
    <property type="evidence" value="ECO:0007669"/>
    <property type="project" value="UniProtKB-SubCell"/>
</dbReference>
<dbReference type="KEGG" id="gxy:GLX_23240"/>
<dbReference type="SUPFAM" id="SSF111369">
    <property type="entry name" value="HlyD-like secretion proteins"/>
    <property type="match status" value="1"/>
</dbReference>
<evidence type="ECO:0000256" key="1">
    <source>
        <dbReference type="ARBA" id="ARBA00004196"/>
    </source>
</evidence>
<dbReference type="Pfam" id="PF25944">
    <property type="entry name" value="Beta-barrel_RND"/>
    <property type="match status" value="1"/>
</dbReference>
<dbReference type="STRING" id="634177.GLX_23240"/>
<evidence type="ECO:0000256" key="2">
    <source>
        <dbReference type="ARBA" id="ARBA00009477"/>
    </source>
</evidence>
<comment type="subcellular location">
    <subcellularLocation>
        <location evidence="1">Cell envelope</location>
    </subcellularLocation>
</comment>
<dbReference type="InterPro" id="IPR058627">
    <property type="entry name" value="MdtA-like_C"/>
</dbReference>
<dbReference type="EMBL" id="AP012159">
    <property type="protein sequence ID" value="BAK84736.1"/>
    <property type="molecule type" value="Genomic_DNA"/>
</dbReference>
<dbReference type="Gene3D" id="2.40.50.100">
    <property type="match status" value="1"/>
</dbReference>
<dbReference type="GO" id="GO:0046677">
    <property type="term" value="P:response to antibiotic"/>
    <property type="evidence" value="ECO:0007669"/>
    <property type="project" value="TreeGrafter"/>
</dbReference>
<proteinExistence type="inferred from homology"/>
<evidence type="ECO:0000313" key="8">
    <source>
        <dbReference type="Proteomes" id="UP000009044"/>
    </source>
</evidence>
<dbReference type="Pfam" id="PF25967">
    <property type="entry name" value="RND-MFP_C"/>
    <property type="match status" value="1"/>
</dbReference>
<dbReference type="PANTHER" id="PTHR30158">
    <property type="entry name" value="ACRA/E-RELATED COMPONENT OF DRUG EFFLUX TRANSPORTER"/>
    <property type="match status" value="1"/>
</dbReference>
<dbReference type="GO" id="GO:0005886">
    <property type="term" value="C:plasma membrane"/>
    <property type="evidence" value="ECO:0007669"/>
    <property type="project" value="TreeGrafter"/>
</dbReference>
<feature type="domain" description="Multidrug resistance protein MdtA-like alpha-helical hairpin" evidence="3">
    <location>
        <begin position="101"/>
        <end position="170"/>
    </location>
</feature>
<sequence length="376" mass="40472">MTSRTFSNACIAGLLLLLPSCGKKNADANAPSVTDVHVMRAHEQSVDLTGYVPGRAAAYRQAEIRPQVSGVLEKRLFVEGTDVKTGQQLYQIYPVPYEAALAQAKADLAHGEAERVAADARKARFTHLSGINAVSHQDYDDAVSSAAQAAADIASAKAEIMSAQVNLDYSRVYSPISGRISRTLVTEGALVTANQTTPLATVTQLDPIYVDLTVTGEAVSRLRESLMNEKRDHTSTGAGQVDVVLDTGRPYTSPGRIDLLEVMVDPGTGMTTLRTTFQNPDAMLLPGMFVHATLHYGRRKAFLVPQNVVLRDLHADPYVLIAGSDGKAVLRKVKIIQDSGNSWVITDGVSDGDRIITEKLQTLQPGDSIHLLNEPA</sequence>
<evidence type="ECO:0000259" key="6">
    <source>
        <dbReference type="Pfam" id="PF25967"/>
    </source>
</evidence>
<feature type="domain" description="Multidrug resistance protein MdtA-like C-terminal permuted SH3" evidence="6">
    <location>
        <begin position="301"/>
        <end position="362"/>
    </location>
</feature>
<dbReference type="Gene3D" id="1.10.287.470">
    <property type="entry name" value="Helix hairpin bin"/>
    <property type="match status" value="1"/>
</dbReference>
<dbReference type="Pfam" id="PF25917">
    <property type="entry name" value="BSH_RND"/>
    <property type="match status" value="1"/>
</dbReference>
<gene>
    <name evidence="7" type="ordered locus">GLX_23240</name>
</gene>
<dbReference type="Pfam" id="PF25876">
    <property type="entry name" value="HH_MFP_RND"/>
    <property type="match status" value="1"/>
</dbReference>
<evidence type="ECO:0000259" key="4">
    <source>
        <dbReference type="Pfam" id="PF25917"/>
    </source>
</evidence>